<comment type="caution">
    <text evidence="3">The sequence shown here is derived from an EMBL/GenBank/DDBJ whole genome shotgun (WGS) entry which is preliminary data.</text>
</comment>
<protein>
    <submittedName>
        <fullName evidence="3">Uncharacterized protein</fullName>
    </submittedName>
</protein>
<evidence type="ECO:0000313" key="3">
    <source>
        <dbReference type="EMBL" id="KAG0717961.1"/>
    </source>
</evidence>
<keyword evidence="4" id="KW-1185">Reference proteome</keyword>
<keyword evidence="2" id="KW-0812">Transmembrane</keyword>
<feature type="transmembrane region" description="Helical" evidence="2">
    <location>
        <begin position="36"/>
        <end position="58"/>
    </location>
</feature>
<reference evidence="3" key="1">
    <citation type="submission" date="2020-07" db="EMBL/GenBank/DDBJ databases">
        <title>The High-quality genome of the commercially important snow crab, Chionoecetes opilio.</title>
        <authorList>
            <person name="Jeong J.-H."/>
            <person name="Ryu S."/>
        </authorList>
    </citation>
    <scope>NUCLEOTIDE SEQUENCE</scope>
    <source>
        <strain evidence="3">MADBK_172401_WGS</strain>
        <tissue evidence="3">Digestive gland</tissue>
    </source>
</reference>
<feature type="region of interest" description="Disordered" evidence="1">
    <location>
        <begin position="345"/>
        <end position="382"/>
    </location>
</feature>
<feature type="compositionally biased region" description="Low complexity" evidence="1">
    <location>
        <begin position="157"/>
        <end position="195"/>
    </location>
</feature>
<feature type="compositionally biased region" description="Basic and acidic residues" evidence="1">
    <location>
        <begin position="64"/>
        <end position="77"/>
    </location>
</feature>
<organism evidence="3 4">
    <name type="scientific">Chionoecetes opilio</name>
    <name type="common">Atlantic snow crab</name>
    <name type="synonym">Cancer opilio</name>
    <dbReference type="NCBI Taxonomy" id="41210"/>
    <lineage>
        <taxon>Eukaryota</taxon>
        <taxon>Metazoa</taxon>
        <taxon>Ecdysozoa</taxon>
        <taxon>Arthropoda</taxon>
        <taxon>Crustacea</taxon>
        <taxon>Multicrustacea</taxon>
        <taxon>Malacostraca</taxon>
        <taxon>Eumalacostraca</taxon>
        <taxon>Eucarida</taxon>
        <taxon>Decapoda</taxon>
        <taxon>Pleocyemata</taxon>
        <taxon>Brachyura</taxon>
        <taxon>Eubrachyura</taxon>
        <taxon>Majoidea</taxon>
        <taxon>Majidae</taxon>
        <taxon>Chionoecetes</taxon>
    </lineage>
</organism>
<dbReference type="OrthoDB" id="10677792at2759"/>
<keyword evidence="2" id="KW-1133">Transmembrane helix</keyword>
<feature type="region of interest" description="Disordered" evidence="1">
    <location>
        <begin position="115"/>
        <end position="205"/>
    </location>
</feature>
<dbReference type="Proteomes" id="UP000770661">
    <property type="component" value="Unassembled WGS sequence"/>
</dbReference>
<name>A0A8J5CR97_CHIOP</name>
<dbReference type="EMBL" id="JACEEZ010016842">
    <property type="protein sequence ID" value="KAG0717961.1"/>
    <property type="molecule type" value="Genomic_DNA"/>
</dbReference>
<feature type="compositionally biased region" description="Basic residues" evidence="1">
    <location>
        <begin position="196"/>
        <end position="205"/>
    </location>
</feature>
<proteinExistence type="predicted"/>
<feature type="region of interest" description="Disordered" evidence="1">
    <location>
        <begin position="64"/>
        <end position="99"/>
    </location>
</feature>
<gene>
    <name evidence="3" type="ORF">GWK47_053401</name>
</gene>
<keyword evidence="2" id="KW-0472">Membrane</keyword>
<accession>A0A8J5CR97</accession>
<evidence type="ECO:0000313" key="4">
    <source>
        <dbReference type="Proteomes" id="UP000770661"/>
    </source>
</evidence>
<feature type="compositionally biased region" description="Low complexity" evidence="1">
    <location>
        <begin position="350"/>
        <end position="361"/>
    </location>
</feature>
<sequence length="382" mass="40653">MGRSQPYVFTAFTLTDVAERRTALGAGQEGEPLSPVVGAVVGGVAAVVVLAVVALVVARCRRSGAPEDASRARKGGEEGSGEGYTAAGKSGMPTRPYPRDCRARSGVYFARLVTRRGGGDRGGSGESALMSHSHDSTTPLIGNGRLLQGQAKEQLYQSQGHQQPHQQGQQFAPQQGQQFAPQQGQQFSPQQFPPQQHHHHHDPQKKHVVIVDAAVQEAPSYYQEEPLVGEVTAVPGGGGGVGGSIHYQPRPNVTYVPMYQHYQHQGDWAGVSEGAWTGAAPGGTAGMGVGMGVGVGVVAEQKQPTTGSPLSPYGIIDPRRHSAYLRPLDELPAQVSHLPTHISDHQLSRQTQPQQFSPPHTQHTHHTHHIPTIKCPPPPPPP</sequence>
<evidence type="ECO:0000256" key="1">
    <source>
        <dbReference type="SAM" id="MobiDB-lite"/>
    </source>
</evidence>
<feature type="compositionally biased region" description="Basic residues" evidence="1">
    <location>
        <begin position="362"/>
        <end position="371"/>
    </location>
</feature>
<dbReference type="AlphaFoldDB" id="A0A8J5CR97"/>
<evidence type="ECO:0000256" key="2">
    <source>
        <dbReference type="SAM" id="Phobius"/>
    </source>
</evidence>